<dbReference type="AlphaFoldDB" id="A0A2N3G681"/>
<evidence type="ECO:0000256" key="3">
    <source>
        <dbReference type="ARBA" id="ARBA00022814"/>
    </source>
</evidence>
<keyword evidence="6 7" id="KW-0804">Transcription</keyword>
<dbReference type="FunFam" id="3.30.300.20:FF:000002">
    <property type="entry name" value="Transcription termination/antitermination protein NusA"/>
    <property type="match status" value="1"/>
</dbReference>
<dbReference type="PANTHER" id="PTHR22648:SF0">
    <property type="entry name" value="TRANSCRIPTION TERMINATION_ANTITERMINATION PROTEIN NUSA"/>
    <property type="match status" value="1"/>
</dbReference>
<dbReference type="SMART" id="SM00316">
    <property type="entry name" value="S1"/>
    <property type="match status" value="1"/>
</dbReference>
<comment type="function">
    <text evidence="7">Participates in both transcription termination and antitermination.</text>
</comment>
<dbReference type="GO" id="GO:0005829">
    <property type="term" value="C:cytosol"/>
    <property type="evidence" value="ECO:0007669"/>
    <property type="project" value="TreeGrafter"/>
</dbReference>
<dbReference type="Gene3D" id="3.30.1480.10">
    <property type="entry name" value="NusA, N-terminal domain"/>
    <property type="match status" value="1"/>
</dbReference>
<dbReference type="SUPFAM" id="SSF69705">
    <property type="entry name" value="Transcription factor NusA, N-terminal domain"/>
    <property type="match status" value="1"/>
</dbReference>
<dbReference type="SUPFAM" id="SSF54814">
    <property type="entry name" value="Prokaryotic type KH domain (KH-domain type II)"/>
    <property type="match status" value="2"/>
</dbReference>
<comment type="caution">
    <text evidence="9">The sequence shown here is derived from an EMBL/GenBank/DDBJ whole genome shotgun (WGS) entry which is preliminary data.</text>
</comment>
<dbReference type="GO" id="GO:0003700">
    <property type="term" value="F:DNA-binding transcription factor activity"/>
    <property type="evidence" value="ECO:0007669"/>
    <property type="project" value="InterPro"/>
</dbReference>
<evidence type="ECO:0000256" key="2">
    <source>
        <dbReference type="ARBA" id="ARBA00022490"/>
    </source>
</evidence>
<comment type="subunit">
    <text evidence="7">Monomer. Binds directly to the core enzyme of the DNA-dependent RNA polymerase and to nascent RNA.</text>
</comment>
<dbReference type="SMART" id="SM00322">
    <property type="entry name" value="KH"/>
    <property type="match status" value="2"/>
</dbReference>
<gene>
    <name evidence="7" type="primary">nusA</name>
    <name evidence="9" type="ORF">CVT63_03835</name>
</gene>
<dbReference type="Pfam" id="PF13184">
    <property type="entry name" value="KH_NusA_1st"/>
    <property type="match status" value="1"/>
</dbReference>
<evidence type="ECO:0000256" key="5">
    <source>
        <dbReference type="ARBA" id="ARBA00023015"/>
    </source>
</evidence>
<dbReference type="PROSITE" id="PS50126">
    <property type="entry name" value="S1"/>
    <property type="match status" value="1"/>
</dbReference>
<dbReference type="EMBL" id="PHEX01000026">
    <property type="protein sequence ID" value="PKQ28229.1"/>
    <property type="molecule type" value="Genomic_DNA"/>
</dbReference>
<dbReference type="Pfam" id="PF00575">
    <property type="entry name" value="S1"/>
    <property type="match status" value="1"/>
</dbReference>
<dbReference type="CDD" id="cd22529">
    <property type="entry name" value="KH-II_NusA_rpt2"/>
    <property type="match status" value="1"/>
</dbReference>
<keyword evidence="5 7" id="KW-0805">Transcription regulation</keyword>
<dbReference type="PANTHER" id="PTHR22648">
    <property type="entry name" value="TRANSCRIPTION TERMINATION FACTOR NUSA"/>
    <property type="match status" value="1"/>
</dbReference>
<dbReference type="Gene3D" id="2.40.50.140">
    <property type="entry name" value="Nucleic acid-binding proteins"/>
    <property type="match status" value="1"/>
</dbReference>
<evidence type="ECO:0000256" key="6">
    <source>
        <dbReference type="ARBA" id="ARBA00023163"/>
    </source>
</evidence>
<evidence type="ECO:0000313" key="9">
    <source>
        <dbReference type="EMBL" id="PKQ28229.1"/>
    </source>
</evidence>
<dbReference type="PROSITE" id="PS50084">
    <property type="entry name" value="KH_TYPE_1"/>
    <property type="match status" value="1"/>
</dbReference>
<protein>
    <recommendedName>
        <fullName evidence="7">Transcription termination/antitermination protein NusA</fullName>
    </recommendedName>
</protein>
<dbReference type="InterPro" id="IPR036555">
    <property type="entry name" value="NusA_N_sf"/>
</dbReference>
<dbReference type="SUPFAM" id="SSF50249">
    <property type="entry name" value="Nucleic acid-binding proteins"/>
    <property type="match status" value="1"/>
</dbReference>
<accession>A0A2N3G681</accession>
<feature type="domain" description="S1 motif" evidence="8">
    <location>
        <begin position="116"/>
        <end position="180"/>
    </location>
</feature>
<evidence type="ECO:0000313" key="10">
    <source>
        <dbReference type="Proteomes" id="UP000233654"/>
    </source>
</evidence>
<dbReference type="CDD" id="cd04455">
    <property type="entry name" value="S1_NusA"/>
    <property type="match status" value="1"/>
</dbReference>
<sequence length="448" mass="49121">MKFKLMDVLKQIEREKRLPAETVLEALKDALLAAYRKNYSDDAEEEIDGHIEIDSESDDIRVFEARLNAKGEPEDVDVTPENFGRIAAQTAKQVIIQRIREAERDLMFDEYHGREGDIVTGIVQQSDQRYTLIDLGKVEALLPQSEQIRAERYEHGARVKVYIVDVRRTSKGPQIMVSRTHPGLLKRLFELEVPEIYDGIVEIKAVAREGGQRSKVAVSSNDSNVDPVGACVGANGSRVRMIVSELRGEKIDIIEWSENPAEFVANAISPAKVREVIVNPGSLTAEVVVPDHQLSLAIGKEGQNARLAAKLTGWRIDILSETQAREAAIRDENEPSGDIVEEEVSHCRAITASGHRCKNNARPGSEFCGMPAHRKMGEMIEAGTVTVQEVAPLEEEAKPAVAIAVADEQAADNAELGNCCDEGMAVPEVDKKEESAIGAIEDEADGGA</sequence>
<dbReference type="CDD" id="cd02134">
    <property type="entry name" value="KH-II_NusA_rpt1"/>
    <property type="match status" value="1"/>
</dbReference>
<comment type="subcellular location">
    <subcellularLocation>
        <location evidence="7">Cytoplasm</location>
    </subcellularLocation>
</comment>
<keyword evidence="4 7" id="KW-0694">RNA-binding</keyword>
<dbReference type="InterPro" id="IPR025249">
    <property type="entry name" value="TF_NusA_KH_1st"/>
</dbReference>
<dbReference type="InterPro" id="IPR058582">
    <property type="entry name" value="KH_NusA_2nd"/>
</dbReference>
<dbReference type="InterPro" id="IPR013735">
    <property type="entry name" value="TF_NusA_N"/>
</dbReference>
<dbReference type="HAMAP" id="MF_00945_B">
    <property type="entry name" value="NusA_B"/>
    <property type="match status" value="1"/>
</dbReference>
<comment type="similarity">
    <text evidence="7">Belongs to the NusA family.</text>
</comment>
<dbReference type="InterPro" id="IPR015946">
    <property type="entry name" value="KH_dom-like_a/b"/>
</dbReference>
<dbReference type="FunFam" id="3.30.300.20:FF:000005">
    <property type="entry name" value="Transcription termination/antitermination protein NusA"/>
    <property type="match status" value="1"/>
</dbReference>
<dbReference type="Gene3D" id="3.30.300.20">
    <property type="match status" value="2"/>
</dbReference>
<dbReference type="InterPro" id="IPR012340">
    <property type="entry name" value="NA-bd_OB-fold"/>
</dbReference>
<dbReference type="InterPro" id="IPR030842">
    <property type="entry name" value="TF_NusA_bacterial"/>
</dbReference>
<dbReference type="Pfam" id="PF08529">
    <property type="entry name" value="NusA_N"/>
    <property type="match status" value="2"/>
</dbReference>
<evidence type="ECO:0000256" key="1">
    <source>
        <dbReference type="ARBA" id="ARBA00022472"/>
    </source>
</evidence>
<evidence type="ECO:0000256" key="4">
    <source>
        <dbReference type="ARBA" id="ARBA00022884"/>
    </source>
</evidence>
<dbReference type="InterPro" id="IPR010213">
    <property type="entry name" value="TF_NusA"/>
</dbReference>
<evidence type="ECO:0000259" key="8">
    <source>
        <dbReference type="PROSITE" id="PS50126"/>
    </source>
</evidence>
<proteinExistence type="inferred from homology"/>
<dbReference type="GO" id="GO:0006353">
    <property type="term" value="P:DNA-templated transcription termination"/>
    <property type="evidence" value="ECO:0007669"/>
    <property type="project" value="UniProtKB-UniRule"/>
</dbReference>
<dbReference type="GO" id="GO:0003723">
    <property type="term" value="F:RNA binding"/>
    <property type="evidence" value="ECO:0007669"/>
    <property type="project" value="UniProtKB-UniRule"/>
</dbReference>
<dbReference type="GO" id="GO:0031564">
    <property type="term" value="P:transcription antitermination"/>
    <property type="evidence" value="ECO:0007669"/>
    <property type="project" value="UniProtKB-UniRule"/>
</dbReference>
<evidence type="ECO:0000256" key="7">
    <source>
        <dbReference type="HAMAP-Rule" id="MF_00945"/>
    </source>
</evidence>
<reference evidence="9 10" key="1">
    <citation type="journal article" date="2017" name="ISME J.">
        <title>Potential for microbial H2 and metal transformations associated with novel bacteria and archaea in deep terrestrial subsurface sediments.</title>
        <authorList>
            <person name="Hernsdorf A.W."/>
            <person name="Amano Y."/>
            <person name="Miyakawa K."/>
            <person name="Ise K."/>
            <person name="Suzuki Y."/>
            <person name="Anantharaman K."/>
            <person name="Probst A."/>
            <person name="Burstein D."/>
            <person name="Thomas B.C."/>
            <person name="Banfield J.F."/>
        </authorList>
    </citation>
    <scope>NUCLEOTIDE SEQUENCE [LARGE SCALE GENOMIC DNA]</scope>
    <source>
        <strain evidence="9">HGW-Actinobacteria-3</strain>
    </source>
</reference>
<dbReference type="InterPro" id="IPR009019">
    <property type="entry name" value="KH_sf_prok-type"/>
</dbReference>
<dbReference type="NCBIfam" id="TIGR01953">
    <property type="entry name" value="NusA"/>
    <property type="match status" value="1"/>
</dbReference>
<keyword evidence="1 7" id="KW-0806">Transcription termination</keyword>
<dbReference type="FunFam" id="2.40.50.140:FF:000058">
    <property type="entry name" value="Transcription termination/antitermination protein NusA"/>
    <property type="match status" value="1"/>
</dbReference>
<keyword evidence="3 7" id="KW-0889">Transcription antitermination</keyword>
<name>A0A2N3G681_9ACTN</name>
<keyword evidence="2 7" id="KW-0963">Cytoplasm</keyword>
<dbReference type="Pfam" id="PF26594">
    <property type="entry name" value="KH_NusA_2nd"/>
    <property type="match status" value="1"/>
</dbReference>
<dbReference type="Proteomes" id="UP000233654">
    <property type="component" value="Unassembled WGS sequence"/>
</dbReference>
<organism evidence="9 10">
    <name type="scientific">Candidatus Anoxymicrobium japonicum</name>
    <dbReference type="NCBI Taxonomy" id="2013648"/>
    <lineage>
        <taxon>Bacteria</taxon>
        <taxon>Bacillati</taxon>
        <taxon>Actinomycetota</taxon>
        <taxon>Candidatus Geothermincolia</taxon>
        <taxon>Candidatus Geothermincolales</taxon>
        <taxon>Candidatus Anoxymicrobiaceae</taxon>
        <taxon>Candidatus Anoxymicrobium</taxon>
    </lineage>
</organism>
<dbReference type="InterPro" id="IPR003029">
    <property type="entry name" value="S1_domain"/>
</dbReference>
<dbReference type="InterPro" id="IPR004087">
    <property type="entry name" value="KH_dom"/>
</dbReference>